<proteinExistence type="predicted"/>
<sequence>MSKRWSGEVLVDGMNSGLEGGVNAVLLVGGSRSPKMVGFPRLQRSHSMDSIQHGCQGYEEQQGPVITQQPVSTNGRASPTRLERHFQSVADRQVALLPTQSPLFVQRYRAELQQKMSIPLGGCVLCCAAGCLAGVVCACTNYAGLQGCLAFTVGYGSLGVGGGGTLLATHPLAALYRARSRSVPSVLPENMGRDVGMGRSATVGETEELDYFEAEHLPKQLTCPGMMHKLTNPVFLRGHAEPYSFAYVNQLIAAQARFYGPNDVISVSDIVPPAEYSESQQRLVRNLKLDYLLWHHFCRRRPLVSDRERPSG</sequence>
<evidence type="ECO:0000256" key="1">
    <source>
        <dbReference type="SAM" id="Phobius"/>
    </source>
</evidence>
<keyword evidence="1" id="KW-1133">Transmembrane helix</keyword>
<name>A0A1X7AH69_9GAMM</name>
<keyword evidence="1" id="KW-0472">Membrane</keyword>
<feature type="transmembrane region" description="Helical" evidence="1">
    <location>
        <begin position="117"/>
        <end position="143"/>
    </location>
</feature>
<protein>
    <submittedName>
        <fullName evidence="2">Uncharacterized protein</fullName>
    </submittedName>
</protein>
<keyword evidence="3" id="KW-1185">Reference proteome</keyword>
<keyword evidence="1" id="KW-0812">Transmembrane</keyword>
<dbReference type="AlphaFoldDB" id="A0A1X7AH69"/>
<feature type="transmembrane region" description="Helical" evidence="1">
    <location>
        <begin position="155"/>
        <end position="176"/>
    </location>
</feature>
<accession>A0A1X7AH69</accession>
<dbReference type="EMBL" id="FWPT01000003">
    <property type="protein sequence ID" value="SMA41804.1"/>
    <property type="molecule type" value="Genomic_DNA"/>
</dbReference>
<evidence type="ECO:0000313" key="3">
    <source>
        <dbReference type="Proteomes" id="UP000196573"/>
    </source>
</evidence>
<dbReference type="Proteomes" id="UP000196573">
    <property type="component" value="Unassembled WGS sequence"/>
</dbReference>
<reference evidence="2 3" key="1">
    <citation type="submission" date="2017-03" db="EMBL/GenBank/DDBJ databases">
        <authorList>
            <person name="Afonso C.L."/>
            <person name="Miller P.J."/>
            <person name="Scott M.A."/>
            <person name="Spackman E."/>
            <person name="Goraichik I."/>
            <person name="Dimitrov K.M."/>
            <person name="Suarez D.L."/>
            <person name="Swayne D.E."/>
        </authorList>
    </citation>
    <scope>NUCLEOTIDE SEQUENCE [LARGE SCALE GENOMIC DNA]</scope>
    <source>
        <strain evidence="2">SB41UT1</strain>
    </source>
</reference>
<gene>
    <name evidence="2" type="ORF">EHSB41UT_01331</name>
</gene>
<organism evidence="2 3">
    <name type="scientific">Parendozoicomonas haliclonae</name>
    <dbReference type="NCBI Taxonomy" id="1960125"/>
    <lineage>
        <taxon>Bacteria</taxon>
        <taxon>Pseudomonadati</taxon>
        <taxon>Pseudomonadota</taxon>
        <taxon>Gammaproteobacteria</taxon>
        <taxon>Oceanospirillales</taxon>
        <taxon>Endozoicomonadaceae</taxon>
        <taxon>Parendozoicomonas</taxon>
    </lineage>
</organism>
<evidence type="ECO:0000313" key="2">
    <source>
        <dbReference type="EMBL" id="SMA41804.1"/>
    </source>
</evidence>